<evidence type="ECO:0000313" key="2">
    <source>
        <dbReference type="EMBL" id="OAQ74752.1"/>
    </source>
</evidence>
<feature type="region of interest" description="Disordered" evidence="1">
    <location>
        <begin position="160"/>
        <end position="235"/>
    </location>
</feature>
<evidence type="ECO:0000313" key="3">
    <source>
        <dbReference type="Proteomes" id="UP000078240"/>
    </source>
</evidence>
<feature type="compositionally biased region" description="Basic and acidic residues" evidence="1">
    <location>
        <begin position="325"/>
        <end position="339"/>
    </location>
</feature>
<name>A0A179GAA6_PURLI</name>
<feature type="compositionally biased region" description="Low complexity" evidence="1">
    <location>
        <begin position="535"/>
        <end position="544"/>
    </location>
</feature>
<dbReference type="Proteomes" id="UP000078240">
    <property type="component" value="Unassembled WGS sequence"/>
</dbReference>
<protein>
    <submittedName>
        <fullName evidence="2">Uncharacterized protein</fullName>
    </submittedName>
</protein>
<accession>A0A179GAA6</accession>
<evidence type="ECO:0000256" key="1">
    <source>
        <dbReference type="SAM" id="MobiDB-lite"/>
    </source>
</evidence>
<feature type="compositionally biased region" description="Basic residues" evidence="1">
    <location>
        <begin position="419"/>
        <end position="432"/>
    </location>
</feature>
<comment type="caution">
    <text evidence="2">The sequence shown here is derived from an EMBL/GenBank/DDBJ whole genome shotgun (WGS) entry which is preliminary data.</text>
</comment>
<proteinExistence type="predicted"/>
<dbReference type="EMBL" id="LSBH01000009">
    <property type="protein sequence ID" value="OAQ74752.1"/>
    <property type="molecule type" value="Genomic_DNA"/>
</dbReference>
<sequence>MQFHSRCRVWRSRRGCEGPGAELALVRYGQGVRCPAAGVPRPSRIESFIAKKKCQTTSPCRCYHRRRPRASTPTPTRQQHPPSSSSSSSSSDNGSARGTAPAAQAAVGPVARDGRAAVLADLQEPGAGALADELPGDAHLVHERRLRSDDGHARADLLEPHAQARQDHHAVRRHCAQRRDAPRRQGARDVDRAQAARLDDQVVPHGADDAAQRLRRPHRPPLGPAQHDGPDDDVCRPQRLRALRRLHARHHGQHGRLGQLRRDRQAVGPAHREQLRRHDLQARRPRRGRPAHAFGHHRARRRRLLRQRARPRRRPAPAHDLQPPEDGHVHEPHDGLERRQQHKVPVAHPVRPRHPRHATPVFNHGVDRPPPRRRHAVGRAERAHPPDGRRGHEREGAREGDGLEAQAPHRGRQPPGPGRRGRRRGHRQRRPQRAQEGAPLAQGPADGPLLPRPRPGHGQVGQAPLVAEHPAGAARVAAPRRHARGPRGPRRADGPARHQVGVLAHLRPALRQRLRRGRPAPARPLRRVRRRLGRAARGLPHAAPSGQGRGRARPGRVPDGRHAGEPDARRRLRLGRKLLFPTEKLASEIPHEGMDDERGG</sequence>
<feature type="compositionally biased region" description="Basic and acidic residues" evidence="1">
    <location>
        <begin position="556"/>
        <end position="569"/>
    </location>
</feature>
<feature type="compositionally biased region" description="Basic residues" evidence="1">
    <location>
        <begin position="478"/>
        <end position="489"/>
    </location>
</feature>
<feature type="compositionally biased region" description="Basic residues" evidence="1">
    <location>
        <begin position="283"/>
        <end position="316"/>
    </location>
</feature>
<feature type="compositionally biased region" description="Basic and acidic residues" evidence="1">
    <location>
        <begin position="260"/>
        <end position="282"/>
    </location>
</feature>
<feature type="compositionally biased region" description="Basic and acidic residues" evidence="1">
    <location>
        <begin position="378"/>
        <end position="401"/>
    </location>
</feature>
<dbReference type="AlphaFoldDB" id="A0A179GAA6"/>
<feature type="compositionally biased region" description="Basic and acidic residues" evidence="1">
    <location>
        <begin position="585"/>
        <end position="600"/>
    </location>
</feature>
<feature type="region of interest" description="Disordered" evidence="1">
    <location>
        <begin position="248"/>
        <end position="503"/>
    </location>
</feature>
<organism evidence="2 3">
    <name type="scientific">Purpureocillium lilacinum</name>
    <name type="common">Paecilomyces lilacinus</name>
    <dbReference type="NCBI Taxonomy" id="33203"/>
    <lineage>
        <taxon>Eukaryota</taxon>
        <taxon>Fungi</taxon>
        <taxon>Dikarya</taxon>
        <taxon>Ascomycota</taxon>
        <taxon>Pezizomycotina</taxon>
        <taxon>Sordariomycetes</taxon>
        <taxon>Hypocreomycetidae</taxon>
        <taxon>Hypocreales</taxon>
        <taxon>Ophiocordycipitaceae</taxon>
        <taxon>Purpureocillium</taxon>
    </lineage>
</organism>
<feature type="compositionally biased region" description="Basic and acidic residues" evidence="1">
    <location>
        <begin position="177"/>
        <end position="212"/>
    </location>
</feature>
<feature type="region of interest" description="Disordered" evidence="1">
    <location>
        <begin position="533"/>
        <end position="600"/>
    </location>
</feature>
<feature type="compositionally biased region" description="Basic and acidic residues" evidence="1">
    <location>
        <begin position="160"/>
        <end position="169"/>
    </location>
</feature>
<feature type="region of interest" description="Disordered" evidence="1">
    <location>
        <begin position="65"/>
        <end position="109"/>
    </location>
</feature>
<gene>
    <name evidence="2" type="ORF">VFPBJ_10047</name>
</gene>
<feature type="compositionally biased region" description="Low complexity" evidence="1">
    <location>
        <begin position="70"/>
        <end position="109"/>
    </location>
</feature>
<reference evidence="2 3" key="1">
    <citation type="submission" date="2016-01" db="EMBL/GenBank/DDBJ databases">
        <title>Biosynthesis of antibiotic leucinostatins and their inhibition on Phytophthora in bio-control Purpureocillium lilacinum.</title>
        <authorList>
            <person name="Wang G."/>
            <person name="Liu Z."/>
            <person name="Lin R."/>
            <person name="Li E."/>
            <person name="Mao Z."/>
            <person name="Ling J."/>
            <person name="Yin W."/>
            <person name="Xie B."/>
        </authorList>
    </citation>
    <scope>NUCLEOTIDE SEQUENCE [LARGE SCALE GENOMIC DNA]</scope>
    <source>
        <strain evidence="2">PLBJ-1</strain>
    </source>
</reference>